<dbReference type="eggNOG" id="COG1446">
    <property type="taxonomic scope" value="Bacteria"/>
</dbReference>
<feature type="binding site" evidence="2">
    <location>
        <begin position="208"/>
        <end position="211"/>
    </location>
    <ligand>
        <name>substrate</name>
    </ligand>
</feature>
<dbReference type="PANTHER" id="PTHR10188">
    <property type="entry name" value="L-ASPARAGINASE"/>
    <property type="match status" value="1"/>
</dbReference>
<feature type="site" description="Cleavage; by autolysis" evidence="3">
    <location>
        <begin position="156"/>
        <end position="157"/>
    </location>
</feature>
<dbReference type="InterPro" id="IPR029055">
    <property type="entry name" value="Ntn_hydrolases_N"/>
</dbReference>
<evidence type="ECO:0000313" key="4">
    <source>
        <dbReference type="EMBL" id="EHM10577.1"/>
    </source>
</evidence>
<dbReference type="EMBL" id="CM001377">
    <property type="protein sequence ID" value="EHM10577.1"/>
    <property type="molecule type" value="Genomic_DNA"/>
</dbReference>
<proteinExistence type="predicted"/>
<evidence type="ECO:0000256" key="3">
    <source>
        <dbReference type="PIRSR" id="PIRSR600246-3"/>
    </source>
</evidence>
<keyword evidence="5" id="KW-1185">Reference proteome</keyword>
<protein>
    <submittedName>
        <fullName evidence="4">Asparaginase</fullName>
    </submittedName>
</protein>
<feature type="binding site" evidence="2">
    <location>
        <begin position="185"/>
        <end position="188"/>
    </location>
    <ligand>
        <name>substrate</name>
    </ligand>
</feature>
<sequence length="327" mass="35347">MSQVIPVGWVIGGTWRMCLEGISLGGRILAEGGSAGDAVCEAVKVVEDEPRYKSVGFGGLPNGDCQVELDAAFMDGDTLDFGAVAAVRDVKNPVMLARRLSSERFNTFLVGQGAQDFARVELFEMRNMLTPRAKRAHEIRRRRMLEENLSPYDGHDTVGVVALDLRGSMACATSTSGLFMKRPGRVGDSPLCGSGLYCDSRMGAAVATGLGEDIMKGALSYETVRLMGEGFSADRAARRALREFEARVLSRGRKVGAISIICCSPRGDIGVATNVEFSFAWGSSCSDPKVYIARPTGEDGDLSVEEASSHWLEAYERRLNLPPEEVF</sequence>
<gene>
    <name evidence="4" type="ORF">TheveDRAFT_1459</name>
</gene>
<dbReference type="SUPFAM" id="SSF56235">
    <property type="entry name" value="N-terminal nucleophile aminohydrolases (Ntn hydrolases)"/>
    <property type="match status" value="1"/>
</dbReference>
<dbReference type="Proteomes" id="UP000005730">
    <property type="component" value="Chromosome"/>
</dbReference>
<name>H0UPE6_9BACT</name>
<dbReference type="CDD" id="cd04513">
    <property type="entry name" value="Glycosylasparaginase"/>
    <property type="match status" value="1"/>
</dbReference>
<evidence type="ECO:0000313" key="5">
    <source>
        <dbReference type="Proteomes" id="UP000005730"/>
    </source>
</evidence>
<evidence type="ECO:0000256" key="1">
    <source>
        <dbReference type="PIRSR" id="PIRSR600246-1"/>
    </source>
</evidence>
<accession>H0UPE6</accession>
<dbReference type="InterPro" id="IPR000246">
    <property type="entry name" value="Peptidase_T2"/>
</dbReference>
<dbReference type="RefSeq" id="WP_006584071.1">
    <property type="nucleotide sequence ID" value="NZ_CM001377.1"/>
</dbReference>
<dbReference type="GO" id="GO:0005737">
    <property type="term" value="C:cytoplasm"/>
    <property type="evidence" value="ECO:0007669"/>
    <property type="project" value="TreeGrafter"/>
</dbReference>
<dbReference type="Gene3D" id="3.60.20.30">
    <property type="entry name" value="(Glycosyl)asparaginase"/>
    <property type="match status" value="1"/>
</dbReference>
<reference evidence="4 5" key="1">
    <citation type="submission" date="2011-10" db="EMBL/GenBank/DDBJ databases">
        <title>The Noncontiguous Finished genome of Thermanaerovibrio velox DSM 12556.</title>
        <authorList>
            <consortium name="US DOE Joint Genome Institute (JGI-PGF)"/>
            <person name="Lucas S."/>
            <person name="Copeland A."/>
            <person name="Lapidus A."/>
            <person name="Glavina del Rio T."/>
            <person name="Dalin E."/>
            <person name="Tice H."/>
            <person name="Bruce D."/>
            <person name="Goodwin L."/>
            <person name="Pitluck S."/>
            <person name="Peters L."/>
            <person name="Mikhailova N."/>
            <person name="Teshima H."/>
            <person name="Kyrpides N."/>
            <person name="Mavromatis K."/>
            <person name="Ivanova N."/>
            <person name="Markowitz V."/>
            <person name="Cheng J.-F."/>
            <person name="Hugenholtz P."/>
            <person name="Woyke T."/>
            <person name="Wu D."/>
            <person name="Spring S."/>
            <person name="Brambilla E.-M."/>
            <person name="Klenk H.-P."/>
            <person name="Eisen J.A."/>
        </authorList>
    </citation>
    <scope>NUCLEOTIDE SEQUENCE [LARGE SCALE GENOMIC DNA]</scope>
    <source>
        <strain evidence="4 5">DSM 12556</strain>
    </source>
</reference>
<dbReference type="PANTHER" id="PTHR10188:SF6">
    <property type="entry name" value="N(4)-(BETA-N-ACETYLGLUCOSAMINYL)-L-ASPARAGINASE"/>
    <property type="match status" value="1"/>
</dbReference>
<dbReference type="HOGENOM" id="CLU_021603_0_1_0"/>
<evidence type="ECO:0000256" key="2">
    <source>
        <dbReference type="PIRSR" id="PIRSR600246-2"/>
    </source>
</evidence>
<dbReference type="STRING" id="926567.TheveDRAFT_1459"/>
<organism evidence="4 5">
    <name type="scientific">Thermanaerovibrio velox DSM 12556</name>
    <dbReference type="NCBI Taxonomy" id="926567"/>
    <lineage>
        <taxon>Bacteria</taxon>
        <taxon>Thermotogati</taxon>
        <taxon>Synergistota</taxon>
        <taxon>Synergistia</taxon>
        <taxon>Synergistales</taxon>
        <taxon>Synergistaceae</taxon>
        <taxon>Thermanaerovibrio</taxon>
    </lineage>
</organism>
<dbReference type="GO" id="GO:0016811">
    <property type="term" value="F:hydrolase activity, acting on carbon-nitrogen (but not peptide) bonds, in linear amides"/>
    <property type="evidence" value="ECO:0007669"/>
    <property type="project" value="UniProtKB-ARBA"/>
</dbReference>
<feature type="active site" description="Nucleophile" evidence="1">
    <location>
        <position position="157"/>
    </location>
</feature>
<dbReference type="AlphaFoldDB" id="H0UPE6"/>
<dbReference type="Pfam" id="PF01112">
    <property type="entry name" value="Asparaginase_2"/>
    <property type="match status" value="1"/>
</dbReference>